<gene>
    <name evidence="1" type="ORF">WKI58_36995</name>
</gene>
<evidence type="ECO:0000313" key="1">
    <source>
        <dbReference type="EMBL" id="MEJ8662032.1"/>
    </source>
</evidence>
<dbReference type="Proteomes" id="UP001375539">
    <property type="component" value="Unassembled WGS sequence"/>
</dbReference>
<organism evidence="1 2">
    <name type="scientific">Streptomyces pratisoli</name>
    <dbReference type="NCBI Taxonomy" id="3139917"/>
    <lineage>
        <taxon>Bacteria</taxon>
        <taxon>Bacillati</taxon>
        <taxon>Actinomycetota</taxon>
        <taxon>Actinomycetes</taxon>
        <taxon>Kitasatosporales</taxon>
        <taxon>Streptomycetaceae</taxon>
        <taxon>Streptomyces</taxon>
    </lineage>
</organism>
<evidence type="ECO:0000313" key="2">
    <source>
        <dbReference type="Proteomes" id="UP001375539"/>
    </source>
</evidence>
<keyword evidence="2" id="KW-1185">Reference proteome</keyword>
<accession>A0ACC6QUS4</accession>
<comment type="caution">
    <text evidence="1">The sequence shown here is derived from an EMBL/GenBank/DDBJ whole genome shotgun (WGS) entry which is preliminary data.</text>
</comment>
<protein>
    <submittedName>
        <fullName evidence="1">Uncharacterized protein</fullName>
    </submittedName>
</protein>
<dbReference type="EMBL" id="JBBKAI010000002">
    <property type="protein sequence ID" value="MEJ8662032.1"/>
    <property type="molecule type" value="Genomic_DNA"/>
</dbReference>
<sequence length="145" mass="15523">MRTQIAQDLVELGRGERGTGQHLRGRGPRLPARLRHQRDRAVREPPSGADAIDITVTAGQTARFLWPALGSRNPQRSIARLGSAPQEAHALAAHGVRVAVVVPDRTARRAMGRNMVDDSRRPDAARAGHAQAAVVAGAVAEVWNG</sequence>
<reference evidence="1" key="1">
    <citation type="submission" date="2024-03" db="EMBL/GenBank/DDBJ databases">
        <title>Novel Streptomyces species of biotechnological and ecological value are a feature of Machair soil.</title>
        <authorList>
            <person name="Prole J.R."/>
            <person name="Goodfellow M."/>
            <person name="Allenby N."/>
            <person name="Ward A.C."/>
        </authorList>
    </citation>
    <scope>NUCLEOTIDE SEQUENCE</scope>
    <source>
        <strain evidence="1">MS1.AVA.4</strain>
    </source>
</reference>
<proteinExistence type="predicted"/>
<name>A0ACC6QUS4_9ACTN</name>